<dbReference type="AlphaFoldDB" id="A0A9Q9ICR1"/>
<dbReference type="Gene3D" id="3.30.70.1060">
    <property type="entry name" value="Dimeric alpha+beta barrel"/>
    <property type="match status" value="1"/>
</dbReference>
<proteinExistence type="predicted"/>
<evidence type="ECO:0000259" key="1">
    <source>
        <dbReference type="Pfam" id="PF02426"/>
    </source>
</evidence>
<dbReference type="InterPro" id="IPR011008">
    <property type="entry name" value="Dimeric_a/b-barrel"/>
</dbReference>
<keyword evidence="3" id="KW-1185">Reference proteome</keyword>
<dbReference type="KEGG" id="daur:Daura_28760"/>
<feature type="domain" description="Muconolactone isomerase" evidence="1">
    <location>
        <begin position="10"/>
        <end position="85"/>
    </location>
</feature>
<evidence type="ECO:0000313" key="3">
    <source>
        <dbReference type="Proteomes" id="UP001058003"/>
    </source>
</evidence>
<reference evidence="2" key="1">
    <citation type="submission" date="2021-04" db="EMBL/GenBank/DDBJ databases">
        <title>Dactylosporangium aurantiacum NRRL B-8018 full assembly.</title>
        <authorList>
            <person name="Hartkoorn R.C."/>
            <person name="Beaudoing E."/>
            <person name="Hot D."/>
        </authorList>
    </citation>
    <scope>NUCLEOTIDE SEQUENCE</scope>
    <source>
        <strain evidence="2">NRRL B-8018</strain>
    </source>
</reference>
<dbReference type="EMBL" id="CP073767">
    <property type="protein sequence ID" value="UWZ50803.1"/>
    <property type="molecule type" value="Genomic_DNA"/>
</dbReference>
<name>A0A9Q9ICR1_9ACTN</name>
<organism evidence="2 3">
    <name type="scientific">Dactylosporangium aurantiacum</name>
    <dbReference type="NCBI Taxonomy" id="35754"/>
    <lineage>
        <taxon>Bacteria</taxon>
        <taxon>Bacillati</taxon>
        <taxon>Actinomycetota</taxon>
        <taxon>Actinomycetes</taxon>
        <taxon>Micromonosporales</taxon>
        <taxon>Micromonosporaceae</taxon>
        <taxon>Dactylosporangium</taxon>
    </lineage>
</organism>
<sequence>MALFAVIARKAPVGITADEFQVRLSDGFAYTKDLLDKGVLKHRWILVGASAGLNVYEVGSHEELMSVLYDSPVGPHLQFEVYPLIEPGSYNPTAYQQDASA</sequence>
<dbReference type="Proteomes" id="UP001058003">
    <property type="component" value="Chromosome"/>
</dbReference>
<dbReference type="OrthoDB" id="2889526at2"/>
<dbReference type="RefSeq" id="WP_033358184.1">
    <property type="nucleotide sequence ID" value="NZ_CP073767.1"/>
</dbReference>
<dbReference type="SUPFAM" id="SSF54909">
    <property type="entry name" value="Dimeric alpha+beta barrel"/>
    <property type="match status" value="1"/>
</dbReference>
<accession>A0A9Q9ICR1</accession>
<gene>
    <name evidence="2" type="ORF">Daura_28760</name>
</gene>
<protein>
    <recommendedName>
        <fullName evidence="1">Muconolactone isomerase domain-containing protein</fullName>
    </recommendedName>
</protein>
<evidence type="ECO:0000313" key="2">
    <source>
        <dbReference type="EMBL" id="UWZ50803.1"/>
    </source>
</evidence>
<dbReference type="Pfam" id="PF02426">
    <property type="entry name" value="MIase"/>
    <property type="match status" value="1"/>
</dbReference>
<dbReference type="InterPro" id="IPR026029">
    <property type="entry name" value="MLI_dom"/>
</dbReference>